<feature type="chain" id="PRO_5042902734" description="Lipoprotein" evidence="1">
    <location>
        <begin position="25"/>
        <end position="165"/>
    </location>
</feature>
<gene>
    <name evidence="2" type="ORF">SK128_002176</name>
</gene>
<dbReference type="AlphaFoldDB" id="A0AAN9AHT1"/>
<evidence type="ECO:0000256" key="1">
    <source>
        <dbReference type="SAM" id="SignalP"/>
    </source>
</evidence>
<proteinExistence type="predicted"/>
<comment type="caution">
    <text evidence="2">The sequence shown here is derived from an EMBL/GenBank/DDBJ whole genome shotgun (WGS) entry which is preliminary data.</text>
</comment>
<name>A0AAN9AHT1_HALRR</name>
<evidence type="ECO:0000313" key="2">
    <source>
        <dbReference type="EMBL" id="KAK7087074.1"/>
    </source>
</evidence>
<protein>
    <recommendedName>
        <fullName evidence="4">Lipoprotein</fullName>
    </recommendedName>
</protein>
<keyword evidence="3" id="KW-1185">Reference proteome</keyword>
<keyword evidence="1" id="KW-0732">Signal</keyword>
<dbReference type="EMBL" id="JAXCGZ010000008">
    <property type="protein sequence ID" value="KAK7087074.1"/>
    <property type="molecule type" value="Genomic_DNA"/>
</dbReference>
<accession>A0AAN9AHT1</accession>
<evidence type="ECO:0008006" key="4">
    <source>
        <dbReference type="Google" id="ProtNLM"/>
    </source>
</evidence>
<evidence type="ECO:0000313" key="3">
    <source>
        <dbReference type="Proteomes" id="UP001381693"/>
    </source>
</evidence>
<organism evidence="2 3">
    <name type="scientific">Halocaridina rubra</name>
    <name type="common">Hawaiian red shrimp</name>
    <dbReference type="NCBI Taxonomy" id="373956"/>
    <lineage>
        <taxon>Eukaryota</taxon>
        <taxon>Metazoa</taxon>
        <taxon>Ecdysozoa</taxon>
        <taxon>Arthropoda</taxon>
        <taxon>Crustacea</taxon>
        <taxon>Multicrustacea</taxon>
        <taxon>Malacostraca</taxon>
        <taxon>Eumalacostraca</taxon>
        <taxon>Eucarida</taxon>
        <taxon>Decapoda</taxon>
        <taxon>Pleocyemata</taxon>
        <taxon>Caridea</taxon>
        <taxon>Atyoidea</taxon>
        <taxon>Atyidae</taxon>
        <taxon>Halocaridina</taxon>
    </lineage>
</organism>
<feature type="signal peptide" evidence="1">
    <location>
        <begin position="1"/>
        <end position="24"/>
    </location>
</feature>
<dbReference type="Proteomes" id="UP001381693">
    <property type="component" value="Unassembled WGS sequence"/>
</dbReference>
<sequence>MILLRKYCGYGVAAIAILAVSTCASPLPDPQGRGSISVFRTGNGVAAGSTYSSGSGYSGVGTSVYGDGPGGYTVTSFNGGPGQVYFFGNGGGLRSGVGGGTYYSTRNNPGVTFHRFGSGSVFPRTSFFPGFGVGTGAYAGGGTGAYAGAGGAFASAGGIGAFAGK</sequence>
<reference evidence="2 3" key="1">
    <citation type="submission" date="2023-11" db="EMBL/GenBank/DDBJ databases">
        <title>Halocaridina rubra genome assembly.</title>
        <authorList>
            <person name="Smith C."/>
        </authorList>
    </citation>
    <scope>NUCLEOTIDE SEQUENCE [LARGE SCALE GENOMIC DNA]</scope>
    <source>
        <strain evidence="2">EP-1</strain>
        <tissue evidence="2">Whole</tissue>
    </source>
</reference>